<sequence length="211" mass="22856">MSSSIQTYISDLTALFIDNNERLKRLPDRIEDFSRKVNEFYILVLQTPSCISPAATTSNTSTASPDEHPHTRSTNSIEEIRKITVEIQALTRDIQAATGNIRTLGSKNQELIIRIDAYAGTIESLSQSLDPFIRGFVAFARSVLAVLNAITPGISILSCNVQTLAGTVTVGGLHIFAGSLEELLCRDIQTLAGSLQDLAGSSIVYLRSVSV</sequence>
<dbReference type="Proteomes" id="UP001147746">
    <property type="component" value="Unassembled WGS sequence"/>
</dbReference>
<evidence type="ECO:0000313" key="3">
    <source>
        <dbReference type="Proteomes" id="UP001147746"/>
    </source>
</evidence>
<reference evidence="2" key="2">
    <citation type="journal article" date="2023" name="IMA Fungus">
        <title>Comparative genomic study of the Penicillium genus elucidates a diverse pangenome and 15 lateral gene transfer events.</title>
        <authorList>
            <person name="Petersen C."/>
            <person name="Sorensen T."/>
            <person name="Nielsen M.R."/>
            <person name="Sondergaard T.E."/>
            <person name="Sorensen J.L."/>
            <person name="Fitzpatrick D.A."/>
            <person name="Frisvad J.C."/>
            <person name="Nielsen K.L."/>
        </authorList>
    </citation>
    <scope>NUCLEOTIDE SEQUENCE</scope>
    <source>
        <strain evidence="2">IBT 21472</strain>
    </source>
</reference>
<comment type="caution">
    <text evidence="2">The sequence shown here is derived from an EMBL/GenBank/DDBJ whole genome shotgun (WGS) entry which is preliminary data.</text>
</comment>
<feature type="compositionally biased region" description="Low complexity" evidence="1">
    <location>
        <begin position="55"/>
        <end position="64"/>
    </location>
</feature>
<protein>
    <submittedName>
        <fullName evidence="2">Uncharacterized protein</fullName>
    </submittedName>
</protein>
<reference evidence="2" key="1">
    <citation type="submission" date="2022-12" db="EMBL/GenBank/DDBJ databases">
        <authorList>
            <person name="Petersen C."/>
        </authorList>
    </citation>
    <scope>NUCLEOTIDE SEQUENCE</scope>
    <source>
        <strain evidence="2">IBT 21472</strain>
    </source>
</reference>
<dbReference type="AlphaFoldDB" id="A0A9W9PLQ4"/>
<evidence type="ECO:0000256" key="1">
    <source>
        <dbReference type="SAM" id="MobiDB-lite"/>
    </source>
</evidence>
<feature type="region of interest" description="Disordered" evidence="1">
    <location>
        <begin position="55"/>
        <end position="77"/>
    </location>
</feature>
<dbReference type="EMBL" id="JAPZBO010000010">
    <property type="protein sequence ID" value="KAJ5299396.1"/>
    <property type="molecule type" value="Genomic_DNA"/>
</dbReference>
<evidence type="ECO:0000313" key="2">
    <source>
        <dbReference type="EMBL" id="KAJ5299396.1"/>
    </source>
</evidence>
<gene>
    <name evidence="2" type="ORF">N7476_010953</name>
</gene>
<name>A0A9W9PLQ4_9EURO</name>
<organism evidence="2 3">
    <name type="scientific">Penicillium atrosanguineum</name>
    <dbReference type="NCBI Taxonomy" id="1132637"/>
    <lineage>
        <taxon>Eukaryota</taxon>
        <taxon>Fungi</taxon>
        <taxon>Dikarya</taxon>
        <taxon>Ascomycota</taxon>
        <taxon>Pezizomycotina</taxon>
        <taxon>Eurotiomycetes</taxon>
        <taxon>Eurotiomycetidae</taxon>
        <taxon>Eurotiales</taxon>
        <taxon>Aspergillaceae</taxon>
        <taxon>Penicillium</taxon>
    </lineage>
</organism>
<proteinExistence type="predicted"/>
<keyword evidence="3" id="KW-1185">Reference proteome</keyword>
<accession>A0A9W9PLQ4</accession>